<dbReference type="SUPFAM" id="SSF101751">
    <property type="entry name" value="Hydrophobin II, HfbII"/>
    <property type="match status" value="1"/>
</dbReference>
<sequence>MQFIATTFIAILSAVAAASPLQSRSGLCSSALDTAQCCDVSVAGVANLNCASPSSTPTSVENFRSICAAGGQQASCCVLPVAGDALVCVAP</sequence>
<dbReference type="PANTHER" id="PTHR42341">
    <property type="entry name" value="HYDROPHOBIN"/>
    <property type="match status" value="1"/>
</dbReference>
<keyword evidence="2" id="KW-1015">Disulfide bond</keyword>
<evidence type="ECO:0000313" key="4">
    <source>
        <dbReference type="EMBL" id="KAA8569836.1"/>
    </source>
</evidence>
<keyword evidence="5" id="KW-1185">Reference proteome</keyword>
<keyword evidence="3" id="KW-0732">Signal</keyword>
<dbReference type="GO" id="GO:0005576">
    <property type="term" value="C:extracellular region"/>
    <property type="evidence" value="ECO:0007669"/>
    <property type="project" value="InterPro"/>
</dbReference>
<evidence type="ECO:0000256" key="2">
    <source>
        <dbReference type="ARBA" id="ARBA00023157"/>
    </source>
</evidence>
<accession>A0A5M9JPW3</accession>
<dbReference type="InterPro" id="IPR036686">
    <property type="entry name" value="Class_II_Hydrophobin_sf"/>
</dbReference>
<dbReference type="Gene3D" id="3.20.120.10">
    <property type="entry name" value="Hydrophobin"/>
    <property type="match status" value="1"/>
</dbReference>
<protein>
    <recommendedName>
        <fullName evidence="6">Hydrophobin</fullName>
    </recommendedName>
</protein>
<dbReference type="CDD" id="cd23508">
    <property type="entry name" value="hydrophobin_II"/>
    <property type="match status" value="1"/>
</dbReference>
<reference evidence="4 5" key="1">
    <citation type="submission" date="2019-06" db="EMBL/GenBank/DDBJ databases">
        <title>Genome Sequence of the Brown Rot Fungal Pathogen Monilinia fructicola.</title>
        <authorList>
            <person name="De Miccolis Angelini R.M."/>
            <person name="Landi L."/>
            <person name="Abate D."/>
            <person name="Pollastro S."/>
            <person name="Romanazzi G."/>
            <person name="Faretra F."/>
        </authorList>
    </citation>
    <scope>NUCLEOTIDE SEQUENCE [LARGE SCALE GENOMIC DNA]</scope>
    <source>
        <strain evidence="4 5">Mfrc123</strain>
    </source>
</reference>
<dbReference type="Pfam" id="PF06766">
    <property type="entry name" value="Hydrophobin_2"/>
    <property type="match status" value="1"/>
</dbReference>
<dbReference type="InterPro" id="IPR010636">
    <property type="entry name" value="Class_II_hydrophobin"/>
</dbReference>
<dbReference type="AlphaFoldDB" id="A0A5M9JPW3"/>
<comment type="similarity">
    <text evidence="1">Belongs to the cerato-ulmin hydrophobin family.</text>
</comment>
<proteinExistence type="inferred from homology"/>
<dbReference type="PANTHER" id="PTHR42341:SF2">
    <property type="entry name" value="HYDROPHOBIN"/>
    <property type="match status" value="1"/>
</dbReference>
<gene>
    <name evidence="4" type="ORF">EYC84_002179</name>
</gene>
<dbReference type="OrthoDB" id="4500971at2759"/>
<feature type="chain" id="PRO_5024354672" description="Hydrophobin" evidence="3">
    <location>
        <begin position="18"/>
        <end position="91"/>
    </location>
</feature>
<dbReference type="EMBL" id="VICG01000007">
    <property type="protein sequence ID" value="KAA8569836.1"/>
    <property type="molecule type" value="Genomic_DNA"/>
</dbReference>
<comment type="caution">
    <text evidence="4">The sequence shown here is derived from an EMBL/GenBank/DDBJ whole genome shotgun (WGS) entry which is preliminary data.</text>
</comment>
<evidence type="ECO:0000256" key="1">
    <source>
        <dbReference type="ARBA" id="ARBA00009576"/>
    </source>
</evidence>
<dbReference type="VEuPathDB" id="FungiDB:MFRU_064g00430"/>
<name>A0A5M9JPW3_MONFR</name>
<feature type="signal peptide" evidence="3">
    <location>
        <begin position="1"/>
        <end position="17"/>
    </location>
</feature>
<evidence type="ECO:0008006" key="6">
    <source>
        <dbReference type="Google" id="ProtNLM"/>
    </source>
</evidence>
<dbReference type="Proteomes" id="UP000322873">
    <property type="component" value="Unassembled WGS sequence"/>
</dbReference>
<evidence type="ECO:0000256" key="3">
    <source>
        <dbReference type="SAM" id="SignalP"/>
    </source>
</evidence>
<evidence type="ECO:0000313" key="5">
    <source>
        <dbReference type="Proteomes" id="UP000322873"/>
    </source>
</evidence>
<organism evidence="4 5">
    <name type="scientific">Monilinia fructicola</name>
    <name type="common">Brown rot fungus</name>
    <name type="synonym">Ciboria fructicola</name>
    <dbReference type="NCBI Taxonomy" id="38448"/>
    <lineage>
        <taxon>Eukaryota</taxon>
        <taxon>Fungi</taxon>
        <taxon>Dikarya</taxon>
        <taxon>Ascomycota</taxon>
        <taxon>Pezizomycotina</taxon>
        <taxon>Leotiomycetes</taxon>
        <taxon>Helotiales</taxon>
        <taxon>Sclerotiniaceae</taxon>
        <taxon>Monilinia</taxon>
    </lineage>
</organism>